<feature type="domain" description="DUF8025" evidence="1">
    <location>
        <begin position="10"/>
        <end position="45"/>
    </location>
</feature>
<dbReference type="EMBL" id="AOLY01000023">
    <property type="protein sequence ID" value="EMA31170.1"/>
    <property type="molecule type" value="Genomic_DNA"/>
</dbReference>
<accession>M0LGQ4</accession>
<evidence type="ECO:0000259" key="1">
    <source>
        <dbReference type="Pfam" id="PF26068"/>
    </source>
</evidence>
<keyword evidence="3" id="KW-1185">Reference proteome</keyword>
<dbReference type="OrthoDB" id="214345at2157"/>
<dbReference type="InterPro" id="IPR058338">
    <property type="entry name" value="DUF8025"/>
</dbReference>
<dbReference type="PATRIC" id="fig|1227453.3.peg.1685"/>
<dbReference type="eggNOG" id="arCOG08895">
    <property type="taxonomic scope" value="Archaea"/>
</dbReference>
<reference evidence="2 3" key="1">
    <citation type="journal article" date="2014" name="PLoS Genet.">
        <title>Phylogenetically driven sequencing of extremely halophilic archaea reveals strategies for static and dynamic osmo-response.</title>
        <authorList>
            <person name="Becker E.A."/>
            <person name="Seitzer P.M."/>
            <person name="Tritt A."/>
            <person name="Larsen D."/>
            <person name="Krusor M."/>
            <person name="Yao A.I."/>
            <person name="Wu D."/>
            <person name="Madern D."/>
            <person name="Eisen J.A."/>
            <person name="Darling A.E."/>
            <person name="Facciotti M.T."/>
        </authorList>
    </citation>
    <scope>NUCLEOTIDE SEQUENCE [LARGE SCALE GENOMIC DNA]</scope>
    <source>
        <strain evidence="3">ATCC 49778 / DSM 6131 / JCM 7785 / NBRC 101032 / NCIMB 13157 / TR-1</strain>
    </source>
</reference>
<dbReference type="AlphaFoldDB" id="M0LGQ4"/>
<comment type="caution">
    <text evidence="2">The sequence shown here is derived from an EMBL/GenBank/DDBJ whole genome shotgun (WGS) entry which is preliminary data.</text>
</comment>
<proteinExistence type="predicted"/>
<name>M0LGQ4_HALJT</name>
<gene>
    <name evidence="2" type="ORF">C444_08555</name>
</gene>
<protein>
    <recommendedName>
        <fullName evidence="1">DUF8025 domain-containing protein</fullName>
    </recommendedName>
</protein>
<evidence type="ECO:0000313" key="2">
    <source>
        <dbReference type="EMBL" id="EMA31170.1"/>
    </source>
</evidence>
<organism evidence="2 3">
    <name type="scientific">Haloarcula japonica (strain ATCC 49778 / DSM 6131 / JCM 7785 / NBRC 101032 / NCIMB 13157 / TR-1)</name>
    <dbReference type="NCBI Taxonomy" id="1227453"/>
    <lineage>
        <taxon>Archaea</taxon>
        <taxon>Methanobacteriati</taxon>
        <taxon>Methanobacteriota</taxon>
        <taxon>Stenosarchaea group</taxon>
        <taxon>Halobacteria</taxon>
        <taxon>Halobacteriales</taxon>
        <taxon>Haloarculaceae</taxon>
        <taxon>Haloarcula</taxon>
    </lineage>
</organism>
<dbReference type="RefSeq" id="WP_004592258.1">
    <property type="nucleotide sequence ID" value="NZ_AOLY01000023.1"/>
</dbReference>
<dbReference type="Pfam" id="PF26068">
    <property type="entry name" value="DUF8025"/>
    <property type="match status" value="1"/>
</dbReference>
<sequence>MTPFRYRLPLERQRAYHAAFDSDAYIVDFKADYESGNLTITVERTADP</sequence>
<dbReference type="STRING" id="1227453.C444_08555"/>
<dbReference type="Proteomes" id="UP000011524">
    <property type="component" value="Unassembled WGS sequence"/>
</dbReference>
<evidence type="ECO:0000313" key="3">
    <source>
        <dbReference type="Proteomes" id="UP000011524"/>
    </source>
</evidence>